<accession>A0AAU8FII9</accession>
<dbReference type="EMBL" id="CP159289">
    <property type="protein sequence ID" value="XCH23749.1"/>
    <property type="molecule type" value="Genomic_DNA"/>
</dbReference>
<reference evidence="3" key="1">
    <citation type="submission" date="2024-06" db="EMBL/GenBank/DDBJ databases">
        <title>Sequencing and assembly of the genome of Dyadobacter sp. strain 676, a symbiont of Cyamopsis tetragonoloba.</title>
        <authorList>
            <person name="Guro P."/>
            <person name="Sazanova A."/>
            <person name="Kuznetsova I."/>
            <person name="Belimov A."/>
            <person name="Safronova V."/>
        </authorList>
    </citation>
    <scope>NUCLEOTIDE SEQUENCE</scope>
    <source>
        <strain evidence="3">676</strain>
    </source>
</reference>
<evidence type="ECO:0000259" key="2">
    <source>
        <dbReference type="Pfam" id="PF03779"/>
    </source>
</evidence>
<feature type="transmembrane region" description="Helical" evidence="1">
    <location>
        <begin position="35"/>
        <end position="55"/>
    </location>
</feature>
<dbReference type="InterPro" id="IPR005530">
    <property type="entry name" value="SPW"/>
</dbReference>
<gene>
    <name evidence="3" type="ORF">ABV298_26115</name>
</gene>
<dbReference type="Pfam" id="PF03779">
    <property type="entry name" value="SPW"/>
    <property type="match status" value="1"/>
</dbReference>
<evidence type="ECO:0000256" key="1">
    <source>
        <dbReference type="SAM" id="Phobius"/>
    </source>
</evidence>
<keyword evidence="1" id="KW-1133">Transmembrane helix</keyword>
<sequence length="129" mass="14007">MKIISTSTHAKIDYLAAIVFMASPWIFGFKESVPATWTMIAVGLMVLLMSLFTDYEGGMVRSIPMRVHLTADVFAGAFLASSPWLLGFAQEVVLPQMIMGLFSVFTGLLTSKHPAREHSGAAVEPGARD</sequence>
<dbReference type="AlphaFoldDB" id="A0AAU8FII9"/>
<feature type="domain" description="SPW repeat-containing integral membrane" evidence="2">
    <location>
        <begin position="10"/>
        <end position="107"/>
    </location>
</feature>
<keyword evidence="1" id="KW-0472">Membrane</keyword>
<feature type="transmembrane region" description="Helical" evidence="1">
    <location>
        <begin position="12"/>
        <end position="29"/>
    </location>
</feature>
<evidence type="ECO:0000313" key="3">
    <source>
        <dbReference type="EMBL" id="XCH23749.1"/>
    </source>
</evidence>
<proteinExistence type="predicted"/>
<protein>
    <submittedName>
        <fullName evidence="3">SPW repeat protein</fullName>
    </submittedName>
</protein>
<name>A0AAU8FII9_9BACT</name>
<feature type="transmembrane region" description="Helical" evidence="1">
    <location>
        <begin position="67"/>
        <end position="86"/>
    </location>
</feature>
<organism evidence="3">
    <name type="scientific">Dyadobacter sp. 676</name>
    <dbReference type="NCBI Taxonomy" id="3088362"/>
    <lineage>
        <taxon>Bacteria</taxon>
        <taxon>Pseudomonadati</taxon>
        <taxon>Bacteroidota</taxon>
        <taxon>Cytophagia</taxon>
        <taxon>Cytophagales</taxon>
        <taxon>Spirosomataceae</taxon>
        <taxon>Dyadobacter</taxon>
    </lineage>
</organism>
<dbReference type="RefSeq" id="WP_353719073.1">
    <property type="nucleotide sequence ID" value="NZ_CP159289.1"/>
</dbReference>
<keyword evidence="1" id="KW-0812">Transmembrane</keyword>